<evidence type="ECO:0000313" key="5">
    <source>
        <dbReference type="Proteomes" id="UP000634529"/>
    </source>
</evidence>
<dbReference type="RefSeq" id="WP_192026194.1">
    <property type="nucleotide sequence ID" value="NZ_JACYTN010000016.1"/>
</dbReference>
<sequence>MKKRIATLLSLTLAFSTLLSALTAPVSVEAAAANESKQTKPVVTFKDVDSHWAKDKITEWAAQGVVSGASANEFKPNQQVTRAEWAAIVNRMFQLNEQQPQNYTDVQATVWYADAVNAATTAGYMKGYTDSTFKPNATLTRQEAVASLSRLLKWKTNNTVLAYKDSADIQPWATSSVSEAVYLGVVKGYEEGTFKPNQSLTRAEAVSILDRAFDTYGVWYGTAGMYGSATKQETINGNVIVNVPGITLQNLHIKGDLILTEGVGEGDVDLSKVKVDGETSVYGGGKNSIYVNDSVLSNVIVNKQNGTLRVNVKGTSTVQELVLQSRTIVDVQDSAKVAQVQLSEKLKTQSEVQLNGAFPSVTVSTYGSNLKLGQGSVQQLTVNKEAKGTNIETGNDTNITSLIINAETKVTGTGTIKQATINASGISFATSPKEWKLGENVSKDMVVVVAGKETKAGDLIKSTTTSGGAGGGAIGGGGSAGGVTPEKPNGNDGQGNNVVVKMDKEVFTVGEVVYGTIGKQEQGTVYIVQKELENIDVEEMEKASPGNWFKILKAETKPDGTFFSPGLFVHGEYVAIFVDSKKQRFHSQSFYLWKDINSVFTSSGTYQVPIGDDVNDVVIRSKFSHPLRAAKGVNLHQSVMIATYEEPTFKPLHSDIKVTINLDSIEIQPSTKLSNEWVVFKVLPNVVTSVITGESNMEVESYALNPVTTISFPGMYWNWKVEGLSVKKGDKIPMKVNEGNVFYLYESVIAAHIDIVTETMDREVKKGLAKKLVINSKDINEIHYMDTSGLTAGTYYIFSSSLNVFHPTGKGWPDTDYRTRVEIIE</sequence>
<feature type="region of interest" description="Disordered" evidence="1">
    <location>
        <begin position="463"/>
        <end position="496"/>
    </location>
</feature>
<proteinExistence type="predicted"/>
<keyword evidence="2" id="KW-0732">Signal</keyword>
<comment type="caution">
    <text evidence="4">The sequence shown here is derived from an EMBL/GenBank/DDBJ whole genome shotgun (WGS) entry which is preliminary data.</text>
</comment>
<dbReference type="Pfam" id="PF00395">
    <property type="entry name" value="SLH"/>
    <property type="match status" value="3"/>
</dbReference>
<dbReference type="PANTHER" id="PTHR43308">
    <property type="entry name" value="OUTER MEMBRANE PROTEIN ALPHA-RELATED"/>
    <property type="match status" value="1"/>
</dbReference>
<feature type="domain" description="SLH" evidence="3">
    <location>
        <begin position="40"/>
        <end position="98"/>
    </location>
</feature>
<dbReference type="PROSITE" id="PS51272">
    <property type="entry name" value="SLH"/>
    <property type="match status" value="3"/>
</dbReference>
<keyword evidence="5" id="KW-1185">Reference proteome</keyword>
<dbReference type="Proteomes" id="UP000634529">
    <property type="component" value="Unassembled WGS sequence"/>
</dbReference>
<evidence type="ECO:0000313" key="4">
    <source>
        <dbReference type="EMBL" id="MBD8499866.1"/>
    </source>
</evidence>
<feature type="signal peptide" evidence="2">
    <location>
        <begin position="1"/>
        <end position="21"/>
    </location>
</feature>
<evidence type="ECO:0000256" key="1">
    <source>
        <dbReference type="SAM" id="MobiDB-lite"/>
    </source>
</evidence>
<reference evidence="4 5" key="1">
    <citation type="submission" date="2020-09" db="EMBL/GenBank/DDBJ databases">
        <title>Paenibacillus sp. CAU 1523 isolated from sand of Haeundae Beach.</title>
        <authorList>
            <person name="Kim W."/>
        </authorList>
    </citation>
    <scope>NUCLEOTIDE SEQUENCE [LARGE SCALE GENOMIC DNA]</scope>
    <source>
        <strain evidence="4 5">CAU 1523</strain>
    </source>
</reference>
<feature type="domain" description="SLH" evidence="3">
    <location>
        <begin position="99"/>
        <end position="162"/>
    </location>
</feature>
<dbReference type="InterPro" id="IPR051465">
    <property type="entry name" value="Cell_Envelope_Struct_Comp"/>
</dbReference>
<dbReference type="EMBL" id="JACYTN010000016">
    <property type="protein sequence ID" value="MBD8499866.1"/>
    <property type="molecule type" value="Genomic_DNA"/>
</dbReference>
<feature type="chain" id="PRO_5046736683" evidence="2">
    <location>
        <begin position="22"/>
        <end position="825"/>
    </location>
</feature>
<accession>A0ABR9B3U4</accession>
<evidence type="ECO:0000259" key="3">
    <source>
        <dbReference type="PROSITE" id="PS51272"/>
    </source>
</evidence>
<feature type="domain" description="SLH" evidence="3">
    <location>
        <begin position="163"/>
        <end position="223"/>
    </location>
</feature>
<protein>
    <submittedName>
        <fullName evidence="4">S-layer homology domain-containing protein</fullName>
    </submittedName>
</protein>
<name>A0ABR9B3U4_9BACL</name>
<gene>
    <name evidence="4" type="ORF">IFO66_16350</name>
</gene>
<organism evidence="4 5">
    <name type="scientific">Paenibacillus arenosi</name>
    <dbReference type="NCBI Taxonomy" id="2774142"/>
    <lineage>
        <taxon>Bacteria</taxon>
        <taxon>Bacillati</taxon>
        <taxon>Bacillota</taxon>
        <taxon>Bacilli</taxon>
        <taxon>Bacillales</taxon>
        <taxon>Paenibacillaceae</taxon>
        <taxon>Paenibacillus</taxon>
    </lineage>
</organism>
<feature type="compositionally biased region" description="Gly residues" evidence="1">
    <location>
        <begin position="467"/>
        <end position="481"/>
    </location>
</feature>
<dbReference type="PANTHER" id="PTHR43308:SF5">
    <property type="entry name" value="S-LAYER PROTEIN _ PEPTIDOGLYCAN ENDO-BETA-N-ACETYLGLUCOSAMINIDASE"/>
    <property type="match status" value="1"/>
</dbReference>
<dbReference type="InterPro" id="IPR001119">
    <property type="entry name" value="SLH_dom"/>
</dbReference>
<evidence type="ECO:0000256" key="2">
    <source>
        <dbReference type="SAM" id="SignalP"/>
    </source>
</evidence>